<gene>
    <name evidence="1" type="ORF">EHQ30_13210</name>
</gene>
<evidence type="ECO:0008006" key="3">
    <source>
        <dbReference type="Google" id="ProtNLM"/>
    </source>
</evidence>
<reference evidence="1" key="1">
    <citation type="journal article" date="2019" name="PLoS Negl. Trop. Dis.">
        <title>Revisiting the worldwide diversity of Leptospira species in the environment.</title>
        <authorList>
            <person name="Vincent A.T."/>
            <person name="Schiettekatte O."/>
            <person name="Bourhy P."/>
            <person name="Veyrier F.J."/>
            <person name="Picardeau M."/>
        </authorList>
    </citation>
    <scope>NUCLEOTIDE SEQUENCE [LARGE SCALE GENOMIC DNA]</scope>
    <source>
        <strain evidence="1">201800277</strain>
    </source>
</reference>
<dbReference type="OrthoDB" id="335991at2"/>
<organism evidence="1 2">
    <name type="scientific">Leptospira brenneri</name>
    <dbReference type="NCBI Taxonomy" id="2023182"/>
    <lineage>
        <taxon>Bacteria</taxon>
        <taxon>Pseudomonadati</taxon>
        <taxon>Spirochaetota</taxon>
        <taxon>Spirochaetia</taxon>
        <taxon>Leptospirales</taxon>
        <taxon>Leptospiraceae</taxon>
        <taxon>Leptospira</taxon>
    </lineage>
</organism>
<protein>
    <recommendedName>
        <fullName evidence="3">GNAT family N-acetyltransferase</fullName>
    </recommendedName>
</protein>
<evidence type="ECO:0000313" key="1">
    <source>
        <dbReference type="EMBL" id="TGK92409.1"/>
    </source>
</evidence>
<name>A0A2M9XX05_9LEPT</name>
<dbReference type="RefSeq" id="WP_100792278.1">
    <property type="nucleotide sequence ID" value="NZ_NPDQ01000012.1"/>
</dbReference>
<keyword evidence="2" id="KW-1185">Reference proteome</keyword>
<dbReference type="EMBL" id="RQFP01000013">
    <property type="protein sequence ID" value="TGK92409.1"/>
    <property type="molecule type" value="Genomic_DNA"/>
</dbReference>
<sequence>MPSVKILKAIKLDDKDLINFSNSFPSDGGLKLALDRSPSYFESLSKEGLNTDIIIGKDNITNEIVGIGHRTELSYFLFGEKIRLGYLSGLRLLKKYRSGIALARGYLKLKELHERSNCKGYLTTIQSENKTAIQILESGRAGLPKYQFIDHLTTFVWLPGVLKEETTLQIQKLSNSTGADLIEEIKRSSFLFPEIPDSIYEEKGFSKYLIYSKEELIASFALWDQKEWKQWKVLGYQGQWRILRYVYNFWANLNKMPCLPKPGLSLSYIFLTQLKIKESQIHLFPIILKKIFQQTRLTFPNTYICFTIAKKDPKFPFLKNIPAWKIESRGYFVSWRGDDSNFIVPDGGFSEWEAGLL</sequence>
<comment type="caution">
    <text evidence="1">The sequence shown here is derived from an EMBL/GenBank/DDBJ whole genome shotgun (WGS) entry which is preliminary data.</text>
</comment>
<accession>A0A2M9XX05</accession>
<dbReference type="AlphaFoldDB" id="A0A2M9XX05"/>
<dbReference type="Proteomes" id="UP000297891">
    <property type="component" value="Unassembled WGS sequence"/>
</dbReference>
<evidence type="ECO:0000313" key="2">
    <source>
        <dbReference type="Proteomes" id="UP000297891"/>
    </source>
</evidence>
<proteinExistence type="predicted"/>